<feature type="compositionally biased region" description="Pro residues" evidence="4">
    <location>
        <begin position="685"/>
        <end position="712"/>
    </location>
</feature>
<feature type="compositionally biased region" description="Low complexity" evidence="4">
    <location>
        <begin position="453"/>
        <end position="464"/>
    </location>
</feature>
<dbReference type="Gene3D" id="1.20.58.2220">
    <property type="entry name" value="Formin, FH2 domain"/>
    <property type="match status" value="1"/>
</dbReference>
<reference evidence="7" key="2">
    <citation type="submission" date="2022-03" db="EMBL/GenBank/DDBJ databases">
        <title>Draft title - Genomic analysis of global carrot germplasm unveils the trajectory of domestication and the origin of high carotenoid orange carrot.</title>
        <authorList>
            <person name="Iorizzo M."/>
            <person name="Ellison S."/>
            <person name="Senalik D."/>
            <person name="Macko-Podgorni A."/>
            <person name="Grzebelus D."/>
            <person name="Bostan H."/>
            <person name="Rolling W."/>
            <person name="Curaba J."/>
            <person name="Simon P."/>
        </authorList>
    </citation>
    <scope>NUCLEOTIDE SEQUENCE</scope>
    <source>
        <tissue evidence="7">Leaf</tissue>
    </source>
</reference>
<evidence type="ECO:0000256" key="3">
    <source>
        <dbReference type="RuleBase" id="RU361260"/>
    </source>
</evidence>
<feature type="region of interest" description="Disordered" evidence="4">
    <location>
        <begin position="1388"/>
        <end position="1407"/>
    </location>
</feature>
<dbReference type="PRINTS" id="PR01217">
    <property type="entry name" value="PRICHEXTENSN"/>
</dbReference>
<feature type="compositionally biased region" description="Low complexity" evidence="4">
    <location>
        <begin position="713"/>
        <end position="724"/>
    </location>
</feature>
<keyword evidence="2" id="KW-0904">Protein phosphatase</keyword>
<comment type="similarity">
    <text evidence="1">Belongs to the formin-like family. Class-II subfamily.</text>
</comment>
<dbReference type="KEGG" id="dcr:108196844"/>
<feature type="region of interest" description="Disordered" evidence="4">
    <location>
        <begin position="345"/>
        <end position="367"/>
    </location>
</feature>
<dbReference type="SUPFAM" id="SSF101447">
    <property type="entry name" value="Formin homology 2 domain (FH2 domain)"/>
    <property type="match status" value="1"/>
</dbReference>
<evidence type="ECO:0000256" key="2">
    <source>
        <dbReference type="ARBA" id="ARBA00022912"/>
    </source>
</evidence>
<keyword evidence="8" id="KW-1185">Reference proteome</keyword>
<dbReference type="SUPFAM" id="SSF52799">
    <property type="entry name" value="(Phosphotyrosine protein) phosphatases II"/>
    <property type="match status" value="1"/>
</dbReference>
<dbReference type="Gene3D" id="3.90.190.10">
    <property type="entry name" value="Protein tyrosine phosphatase superfamily"/>
    <property type="match status" value="1"/>
</dbReference>
<dbReference type="Pfam" id="PF02181">
    <property type="entry name" value="FH2"/>
    <property type="match status" value="1"/>
</dbReference>
<dbReference type="PROSITE" id="PS51182">
    <property type="entry name" value="C2_TENSIN"/>
    <property type="match status" value="1"/>
</dbReference>
<proteinExistence type="inferred from homology"/>
<accession>A0AAF1BA80</accession>
<evidence type="ECO:0000259" key="6">
    <source>
        <dbReference type="PROSITE" id="PS51444"/>
    </source>
</evidence>
<feature type="compositionally biased region" description="Pro residues" evidence="4">
    <location>
        <begin position="755"/>
        <end position="768"/>
    </location>
</feature>
<sequence length="1407" mass="153432">MLFRRFFYRKPPDRLLEISEKIYVFDCCFTNNSMGEEEYKKYLGVVVSQLRDYYQDAAYMVFNFKEVEQRSLVSDFLSQQNMTVMEYPREFEGSPLLPLEMFQHFLHSSDGWLNLGGQNVVLMHCEKGSWPILAFMIAGLLIYRKQYSDEKKTLEMLYKQASKELLYLLSPLNPQSSQLRYLEYISRKSVGSHWPPEDTPFALDCIIFRVLPVFDGGAGCRPVVRVYGRVPSSTSGNKSSKLLFSTFKTRKHARLYSKEECHLVKLDLHVRVQGDVILECVHLGEDLIREEMMFRVMFHTAFIRLNVLMLNRDQVDVLWDVKVRFPEDFVAEVLFADPDALPSIIHTAAPSDDAPSDDGTETQKSSPDEFFEAEEIFSNLVDAHLGKEQDNEVDSESFHELKPITLNNIDGEEHTTTHVVSNSETKDEQENKLNRSLRLERQNSPPPLLDMITPPTQSPSSSPPEAHTTAHDVSGSETKNLQENKLNRSLRLKRQNSPPPLLDMITPPTQSPPSSPPEAHTTAHVVSGSETKNVQENKLNRTVRLKRQNSPPPLLEMITPPTQSPPSSPLEAHTTAHVVSGSETKKVRANKLNRTVRLKRQNSPPPLLEMITPPTQSPPSSPPETHTTAHAVSGSETKNEQENKLNRSMRLKRQISPPPLLDIISPPTPSPPLIQTSHQKFSEPTVPPGPPPKIDPKPQILPPPPVNDPSPLPDSSAHTPTLSVPVPPSPAPSVRIAPPPPPPPLPPGASESEPALPPPPPPHPPLPPGASESELALPPPPPPPPPPPLPPGADEPGPPLPPPPPIANGPGPPPPLPPPIANGPGPPPPPPPPPLPPGADEPGPPPPPPPPMGGNVPGPPPPPPPMGGNMPGPPPPPPPMGGNVPGPPPPPPLMGGNMPGPPPPPPLMGGNMPGPPPPPPPMGGNMPGPPPPPPPMGGNVPGPPPPPGLGPPPPPGPGPPPPPGAGPGPPPPPGPGGGPPPPPGSGHSSGGPIGFLTRGLQVGRRALGPKKSNLKPLHWSKVTRALQGSVWDELQRRGDPQNAREFDMSEIETLFSAATKPKETKKSEAKAAAPKSEVITLVDHKRAYNTEIMLTKIKMPLPEMTAAALAMDESILDCDQVENLIKFCPAKEEIELLKGYKGDKEKLGKCEQFLLELMKVPRVESKLKVFLFKIQFNSQIADFKKSLNAVIIACDEVRNSQKLKEIMSKILFLGNTLNQGTARGSAVGFKLESLLKLSDTRATNNKMTLMHYLCKVFSDKLPHLLDFHEDLGTLEAASKIQLKFLAEEMKSINKGLDQIRQELGACGNDGAVSQIFHKTLKGFIGVAEAEVMAVQNLYAVSGRNADALALYFNEDPAKCPFEQVTATLLNFVRMFKKAYEENCKMEELERKKKEKEQKEKAQEKAKK</sequence>
<feature type="domain" description="FH2" evidence="6">
    <location>
        <begin position="1004"/>
        <end position="1401"/>
    </location>
</feature>
<dbReference type="SMART" id="SM01326">
    <property type="entry name" value="PTEN_C2"/>
    <property type="match status" value="1"/>
</dbReference>
<dbReference type="InterPro" id="IPR035892">
    <property type="entry name" value="C2_domain_sf"/>
</dbReference>
<gene>
    <name evidence="7" type="ORF">DCAR_0729902</name>
</gene>
<feature type="domain" description="C2 tensin-type" evidence="5">
    <location>
        <begin position="198"/>
        <end position="338"/>
    </location>
</feature>
<dbReference type="InterPro" id="IPR015425">
    <property type="entry name" value="FH2_Formin"/>
</dbReference>
<feature type="compositionally biased region" description="Pro residues" evidence="4">
    <location>
        <begin position="725"/>
        <end position="747"/>
    </location>
</feature>
<dbReference type="Gene3D" id="2.60.40.1110">
    <property type="match status" value="1"/>
</dbReference>
<evidence type="ECO:0000313" key="8">
    <source>
        <dbReference type="Proteomes" id="UP000077755"/>
    </source>
</evidence>
<dbReference type="PANTHER" id="PTHR45733:SF10">
    <property type="entry name" value="FORMIN-LIKE PROTEIN 15A-RELATED"/>
    <property type="match status" value="1"/>
</dbReference>
<dbReference type="EMBL" id="CP093349">
    <property type="protein sequence ID" value="WOH10433.1"/>
    <property type="molecule type" value="Genomic_DNA"/>
</dbReference>
<dbReference type="SUPFAM" id="SSF49562">
    <property type="entry name" value="C2 domain (Calcium/lipid-binding domain, CaLB)"/>
    <property type="match status" value="1"/>
</dbReference>
<dbReference type="InterPro" id="IPR051144">
    <property type="entry name" value="Formin_homology_domain"/>
</dbReference>
<dbReference type="GO" id="GO:0004721">
    <property type="term" value="F:phosphoprotein phosphatase activity"/>
    <property type="evidence" value="ECO:0007669"/>
    <property type="project" value="UniProtKB-KW"/>
</dbReference>
<dbReference type="InterPro" id="IPR014020">
    <property type="entry name" value="Tensin_C2-dom"/>
</dbReference>
<reference evidence="7" key="1">
    <citation type="journal article" date="2016" name="Nat. Genet.">
        <title>A high-quality carrot genome assembly provides new insights into carotenoid accumulation and asterid genome evolution.</title>
        <authorList>
            <person name="Iorizzo M."/>
            <person name="Ellison S."/>
            <person name="Senalik D."/>
            <person name="Zeng P."/>
            <person name="Satapoomin P."/>
            <person name="Huang J."/>
            <person name="Bowman M."/>
            <person name="Iovene M."/>
            <person name="Sanseverino W."/>
            <person name="Cavagnaro P."/>
            <person name="Yildiz M."/>
            <person name="Macko-Podgorni A."/>
            <person name="Moranska E."/>
            <person name="Grzebelus E."/>
            <person name="Grzebelus D."/>
            <person name="Ashrafi H."/>
            <person name="Zheng Z."/>
            <person name="Cheng S."/>
            <person name="Spooner D."/>
            <person name="Van Deynze A."/>
            <person name="Simon P."/>
        </authorList>
    </citation>
    <scope>NUCLEOTIDE SEQUENCE</scope>
    <source>
        <tissue evidence="7">Leaf</tissue>
    </source>
</reference>
<dbReference type="Proteomes" id="UP000077755">
    <property type="component" value="Chromosome 7"/>
</dbReference>
<name>A0AAF1BA80_DAUCS</name>
<dbReference type="Pfam" id="PF10409">
    <property type="entry name" value="PTEN_C2"/>
    <property type="match status" value="1"/>
</dbReference>
<feature type="compositionally biased region" description="Pro residues" evidence="4">
    <location>
        <begin position="777"/>
        <end position="984"/>
    </location>
</feature>
<feature type="compositionally biased region" description="Pro residues" evidence="4">
    <location>
        <begin position="656"/>
        <end position="672"/>
    </location>
</feature>
<feature type="compositionally biased region" description="Basic and acidic residues" evidence="4">
    <location>
        <begin position="424"/>
        <end position="441"/>
    </location>
</feature>
<dbReference type="InterPro" id="IPR029021">
    <property type="entry name" value="Prot-tyrosine_phosphatase-like"/>
</dbReference>
<dbReference type="InterPro" id="IPR042201">
    <property type="entry name" value="FH2_Formin_sf"/>
</dbReference>
<evidence type="ECO:0000259" key="5">
    <source>
        <dbReference type="PROSITE" id="PS51182"/>
    </source>
</evidence>
<feature type="compositionally biased region" description="Basic residues" evidence="4">
    <location>
        <begin position="587"/>
        <end position="600"/>
    </location>
</feature>
<dbReference type="PANTHER" id="PTHR45733">
    <property type="entry name" value="FORMIN-J"/>
    <property type="match status" value="1"/>
</dbReference>
<evidence type="ECO:0000256" key="1">
    <source>
        <dbReference type="ARBA" id="ARBA00006468"/>
    </source>
</evidence>
<protein>
    <recommendedName>
        <fullName evidence="3">Formin-like protein</fullName>
    </recommendedName>
</protein>
<keyword evidence="2" id="KW-0378">Hydrolase</keyword>
<dbReference type="SMART" id="SM00498">
    <property type="entry name" value="FH2"/>
    <property type="match status" value="1"/>
</dbReference>
<dbReference type="PROSITE" id="PS51444">
    <property type="entry name" value="FH2"/>
    <property type="match status" value="1"/>
</dbReference>
<organism evidence="7 8">
    <name type="scientific">Daucus carota subsp. sativus</name>
    <name type="common">Carrot</name>
    <dbReference type="NCBI Taxonomy" id="79200"/>
    <lineage>
        <taxon>Eukaryota</taxon>
        <taxon>Viridiplantae</taxon>
        <taxon>Streptophyta</taxon>
        <taxon>Embryophyta</taxon>
        <taxon>Tracheophyta</taxon>
        <taxon>Spermatophyta</taxon>
        <taxon>Magnoliopsida</taxon>
        <taxon>eudicotyledons</taxon>
        <taxon>Gunneridae</taxon>
        <taxon>Pentapetalae</taxon>
        <taxon>asterids</taxon>
        <taxon>campanulids</taxon>
        <taxon>Apiales</taxon>
        <taxon>Apiaceae</taxon>
        <taxon>Apioideae</taxon>
        <taxon>Scandiceae</taxon>
        <taxon>Daucinae</taxon>
        <taxon>Daucus</taxon>
        <taxon>Daucus sect. Daucus</taxon>
    </lineage>
</organism>
<evidence type="ECO:0000256" key="4">
    <source>
        <dbReference type="SAM" id="MobiDB-lite"/>
    </source>
</evidence>
<feature type="region of interest" description="Disordered" evidence="4">
    <location>
        <begin position="405"/>
        <end position="996"/>
    </location>
</feature>
<evidence type="ECO:0000313" key="7">
    <source>
        <dbReference type="EMBL" id="WOH10433.1"/>
    </source>
</evidence>